<keyword evidence="12 14" id="KW-0378">Hydrolase</keyword>
<feature type="binding site" evidence="14 15">
    <location>
        <position position="169"/>
    </location>
    <ligand>
        <name>a divalent metal cation</name>
        <dbReference type="ChEBI" id="CHEBI:60240"/>
    </ligand>
</feature>
<protein>
    <recommendedName>
        <fullName evidence="7 14">Ribonuclease HII</fullName>
        <shortName evidence="14">RNase HII</shortName>
        <ecNumber evidence="6 14">3.1.26.4</ecNumber>
    </recommendedName>
</protein>
<dbReference type="PANTHER" id="PTHR10954">
    <property type="entry name" value="RIBONUCLEASE H2 SUBUNIT A"/>
    <property type="match status" value="1"/>
</dbReference>
<evidence type="ECO:0000313" key="18">
    <source>
        <dbReference type="EMBL" id="SFQ08807.1"/>
    </source>
</evidence>
<keyword evidence="8 14" id="KW-0963">Cytoplasm</keyword>
<comment type="cofactor">
    <cofactor evidence="2">
        <name>Mg(2+)</name>
        <dbReference type="ChEBI" id="CHEBI:18420"/>
    </cofactor>
</comment>
<evidence type="ECO:0000256" key="1">
    <source>
        <dbReference type="ARBA" id="ARBA00000077"/>
    </source>
</evidence>
<evidence type="ECO:0000256" key="6">
    <source>
        <dbReference type="ARBA" id="ARBA00012180"/>
    </source>
</evidence>
<proteinExistence type="inferred from homology"/>
<keyword evidence="10 14" id="KW-0479">Metal-binding</keyword>
<evidence type="ECO:0000256" key="10">
    <source>
        <dbReference type="ARBA" id="ARBA00022723"/>
    </source>
</evidence>
<organism evidence="18 19">
    <name type="scientific">Priestia endophytica DSM 13796</name>
    <dbReference type="NCBI Taxonomy" id="1121089"/>
    <lineage>
        <taxon>Bacteria</taxon>
        <taxon>Bacillati</taxon>
        <taxon>Bacillota</taxon>
        <taxon>Bacilli</taxon>
        <taxon>Bacillales</taxon>
        <taxon>Bacillaceae</taxon>
        <taxon>Priestia</taxon>
    </lineage>
</organism>
<keyword evidence="11 14" id="KW-0255">Endonuclease</keyword>
<evidence type="ECO:0000256" key="4">
    <source>
        <dbReference type="ARBA" id="ARBA00004496"/>
    </source>
</evidence>
<dbReference type="EMBL" id="FOXX01000001">
    <property type="protein sequence ID" value="SFQ08807.1"/>
    <property type="molecule type" value="Genomic_DNA"/>
</dbReference>
<comment type="catalytic activity">
    <reaction evidence="1 14 15 16">
        <text>Endonucleolytic cleavage to 5'-phosphomonoester.</text>
        <dbReference type="EC" id="3.1.26.4"/>
    </reaction>
</comment>
<dbReference type="HAMAP" id="MF_00052_B">
    <property type="entry name" value="RNase_HII_B"/>
    <property type="match status" value="1"/>
</dbReference>
<name>A0A1I5VND4_9BACI</name>
<evidence type="ECO:0000256" key="9">
    <source>
        <dbReference type="ARBA" id="ARBA00022722"/>
    </source>
</evidence>
<feature type="domain" description="RNase H type-2" evidence="17">
    <location>
        <begin position="71"/>
        <end position="257"/>
    </location>
</feature>
<feature type="binding site" evidence="14 15">
    <location>
        <position position="77"/>
    </location>
    <ligand>
        <name>a divalent metal cation</name>
        <dbReference type="ChEBI" id="CHEBI:60240"/>
    </ligand>
</feature>
<dbReference type="NCBIfam" id="NF000594">
    <property type="entry name" value="PRK00015.1-1"/>
    <property type="match status" value="1"/>
</dbReference>
<dbReference type="PROSITE" id="PS51975">
    <property type="entry name" value="RNASE_H_2"/>
    <property type="match status" value="1"/>
</dbReference>
<evidence type="ECO:0000256" key="14">
    <source>
        <dbReference type="HAMAP-Rule" id="MF_00052"/>
    </source>
</evidence>
<keyword evidence="13 14" id="KW-0464">Manganese</keyword>
<dbReference type="NCBIfam" id="NF000595">
    <property type="entry name" value="PRK00015.1-3"/>
    <property type="match status" value="1"/>
</dbReference>
<reference evidence="18 19" key="1">
    <citation type="submission" date="2016-10" db="EMBL/GenBank/DDBJ databases">
        <authorList>
            <person name="Varghese N."/>
            <person name="Submissions S."/>
        </authorList>
    </citation>
    <scope>NUCLEOTIDE SEQUENCE [LARGE SCALE GENOMIC DNA]</scope>
    <source>
        <strain evidence="18 19">DSM 13796</strain>
    </source>
</reference>
<evidence type="ECO:0000256" key="7">
    <source>
        <dbReference type="ARBA" id="ARBA00019179"/>
    </source>
</evidence>
<evidence type="ECO:0000256" key="12">
    <source>
        <dbReference type="ARBA" id="ARBA00022801"/>
    </source>
</evidence>
<comment type="subcellular location">
    <subcellularLocation>
        <location evidence="4 14">Cytoplasm</location>
    </subcellularLocation>
</comment>
<dbReference type="RefSeq" id="WP_061801737.1">
    <property type="nucleotide sequence ID" value="NZ_FOXX01000001.1"/>
</dbReference>
<dbReference type="CDD" id="cd07182">
    <property type="entry name" value="RNase_HII_bacteria_HII_like"/>
    <property type="match status" value="1"/>
</dbReference>
<keyword evidence="9 14" id="KW-0540">Nuclease</keyword>
<gene>
    <name evidence="14" type="primary">rnhB</name>
    <name evidence="18" type="ORF">SAMN02745910_00183</name>
</gene>
<evidence type="ECO:0000256" key="13">
    <source>
        <dbReference type="ARBA" id="ARBA00023211"/>
    </source>
</evidence>
<evidence type="ECO:0000256" key="3">
    <source>
        <dbReference type="ARBA" id="ARBA00004065"/>
    </source>
</evidence>
<sequence length="257" mass="28927">MSESIKEIKEKLEKVTSKSDPFLLQCATDERKGVQKLIQQKEKWFKKQEALEEQFQEMMKYENTLYAKGIDLIAGIDEVGRGPLAGPVVSAAVILPPDFRALGLTDSKKLSEKKRESYYELILENALAVGVGIIGREDIDSLNIYHATRKAMESAIRELEKEPDYLLIDAMKLPNVSIPQIDIVSGDAKSISIAAASIVAKVTRDRLMKKLGEKFPAYGFEKHMGYGTKEHLDAIEKHGIIDEHRRSFSPIKEYVES</sequence>
<evidence type="ECO:0000259" key="17">
    <source>
        <dbReference type="PROSITE" id="PS51975"/>
    </source>
</evidence>
<comment type="caution">
    <text evidence="18">The sequence shown here is derived from an EMBL/GenBank/DDBJ whole genome shotgun (WGS) entry which is preliminary data.</text>
</comment>
<dbReference type="EC" id="3.1.26.4" evidence="6 14"/>
<dbReference type="PANTHER" id="PTHR10954:SF18">
    <property type="entry name" value="RIBONUCLEASE HII"/>
    <property type="match status" value="1"/>
</dbReference>
<dbReference type="GeneID" id="93708961"/>
<evidence type="ECO:0000256" key="2">
    <source>
        <dbReference type="ARBA" id="ARBA00001946"/>
    </source>
</evidence>
<evidence type="ECO:0000256" key="5">
    <source>
        <dbReference type="ARBA" id="ARBA00007383"/>
    </source>
</evidence>
<dbReference type="Gene3D" id="3.30.420.10">
    <property type="entry name" value="Ribonuclease H-like superfamily/Ribonuclease H"/>
    <property type="match status" value="1"/>
</dbReference>
<feature type="binding site" evidence="14 15">
    <location>
        <position position="78"/>
    </location>
    <ligand>
        <name>a divalent metal cation</name>
        <dbReference type="ChEBI" id="CHEBI:60240"/>
    </ligand>
</feature>
<evidence type="ECO:0000256" key="15">
    <source>
        <dbReference type="PROSITE-ProRule" id="PRU01319"/>
    </source>
</evidence>
<comment type="similarity">
    <text evidence="5 14 16">Belongs to the RNase HII family.</text>
</comment>
<comment type="cofactor">
    <cofactor evidence="14 15">
        <name>Mn(2+)</name>
        <dbReference type="ChEBI" id="CHEBI:29035"/>
    </cofactor>
    <cofactor evidence="14 15">
        <name>Mg(2+)</name>
        <dbReference type="ChEBI" id="CHEBI:18420"/>
    </cofactor>
    <text evidence="14 15">Manganese or magnesium. Binds 1 divalent metal ion per monomer in the absence of substrate. May bind a second metal ion after substrate binding.</text>
</comment>
<dbReference type="SUPFAM" id="SSF53098">
    <property type="entry name" value="Ribonuclease H-like"/>
    <property type="match status" value="1"/>
</dbReference>
<comment type="function">
    <text evidence="3 14 16">Endonuclease that specifically degrades the RNA of RNA-DNA hybrids.</text>
</comment>
<evidence type="ECO:0000256" key="8">
    <source>
        <dbReference type="ARBA" id="ARBA00022490"/>
    </source>
</evidence>
<evidence type="ECO:0000256" key="16">
    <source>
        <dbReference type="RuleBase" id="RU003515"/>
    </source>
</evidence>
<dbReference type="Pfam" id="PF01351">
    <property type="entry name" value="RNase_HII"/>
    <property type="match status" value="1"/>
</dbReference>
<evidence type="ECO:0000313" key="19">
    <source>
        <dbReference type="Proteomes" id="UP000182762"/>
    </source>
</evidence>
<evidence type="ECO:0000256" key="11">
    <source>
        <dbReference type="ARBA" id="ARBA00022759"/>
    </source>
</evidence>
<dbReference type="InterPro" id="IPR022898">
    <property type="entry name" value="RNase_HII"/>
</dbReference>
<dbReference type="InterPro" id="IPR036397">
    <property type="entry name" value="RNaseH_sf"/>
</dbReference>
<accession>A0A1I5VND4</accession>
<dbReference type="InterPro" id="IPR001352">
    <property type="entry name" value="RNase_HII/HIII"/>
</dbReference>
<dbReference type="InterPro" id="IPR012337">
    <property type="entry name" value="RNaseH-like_sf"/>
</dbReference>
<dbReference type="Proteomes" id="UP000182762">
    <property type="component" value="Unassembled WGS sequence"/>
</dbReference>
<keyword evidence="19" id="KW-1185">Reference proteome</keyword>
<dbReference type="InterPro" id="IPR024567">
    <property type="entry name" value="RNase_HII/HIII_dom"/>
</dbReference>